<reference evidence="4 5" key="1">
    <citation type="submission" date="2019-10" db="EMBL/GenBank/DDBJ databases">
        <title>Corynebacterium sp novel species isolated from the respiratory tract of Marmot.</title>
        <authorList>
            <person name="Zhang G."/>
        </authorList>
    </citation>
    <scope>NUCLEOTIDE SEQUENCE [LARGE SCALE GENOMIC DNA]</scope>
    <source>
        <strain evidence="4 5">336</strain>
    </source>
</reference>
<protein>
    <submittedName>
        <fullName evidence="4">Acyltransferase</fullName>
    </submittedName>
</protein>
<dbReference type="Pfam" id="PF19040">
    <property type="entry name" value="SGNH"/>
    <property type="match status" value="1"/>
</dbReference>
<feature type="transmembrane region" description="Helical" evidence="1">
    <location>
        <begin position="78"/>
        <end position="97"/>
    </location>
</feature>
<comment type="caution">
    <text evidence="4">The sequence shown here is derived from an EMBL/GenBank/DDBJ whole genome shotgun (WGS) entry which is preliminary data.</text>
</comment>
<feature type="transmembrane region" description="Helical" evidence="1">
    <location>
        <begin position="236"/>
        <end position="253"/>
    </location>
</feature>
<feature type="transmembrane region" description="Helical" evidence="1">
    <location>
        <begin position="20"/>
        <end position="53"/>
    </location>
</feature>
<feature type="transmembrane region" description="Helical" evidence="1">
    <location>
        <begin position="148"/>
        <end position="165"/>
    </location>
</feature>
<dbReference type="Proteomes" id="UP000436181">
    <property type="component" value="Unassembled WGS sequence"/>
</dbReference>
<dbReference type="Pfam" id="PF01757">
    <property type="entry name" value="Acyl_transf_3"/>
    <property type="match status" value="1"/>
</dbReference>
<dbReference type="PANTHER" id="PTHR23028:SF53">
    <property type="entry name" value="ACYL_TRANSF_3 DOMAIN-CONTAINING PROTEIN"/>
    <property type="match status" value="1"/>
</dbReference>
<evidence type="ECO:0000256" key="1">
    <source>
        <dbReference type="SAM" id="Phobius"/>
    </source>
</evidence>
<keyword evidence="1" id="KW-0472">Membrane</keyword>
<dbReference type="EMBL" id="WBZJ01000004">
    <property type="protein sequence ID" value="KAB3519257.1"/>
    <property type="molecule type" value="Genomic_DNA"/>
</dbReference>
<accession>A0ABQ6VDS9</accession>
<feature type="domain" description="SGNH" evidence="3">
    <location>
        <begin position="494"/>
        <end position="720"/>
    </location>
</feature>
<dbReference type="GO" id="GO:0016746">
    <property type="term" value="F:acyltransferase activity"/>
    <property type="evidence" value="ECO:0007669"/>
    <property type="project" value="UniProtKB-KW"/>
</dbReference>
<keyword evidence="1" id="KW-0812">Transmembrane</keyword>
<keyword evidence="4" id="KW-0808">Transferase</keyword>
<proteinExistence type="predicted"/>
<evidence type="ECO:0000259" key="2">
    <source>
        <dbReference type="Pfam" id="PF01757"/>
    </source>
</evidence>
<feature type="transmembrane region" description="Helical" evidence="1">
    <location>
        <begin position="207"/>
        <end position="224"/>
    </location>
</feature>
<dbReference type="PANTHER" id="PTHR23028">
    <property type="entry name" value="ACETYLTRANSFERASE"/>
    <property type="match status" value="1"/>
</dbReference>
<sequence length="728" mass="78409">MATPTGRSGAYRNDIDGLRGFAISLVVIFHIFVGRVSSGVDVFLFVGGVFFFASQIRNAVNPQGLTVVQAIVRMLRRLFPALVTVVGLSFLLALLVYSPARWGPVGQDAVASMTYWQNFQLALNNSDYAAISRDVSLFQHLWSMSVQMQIYVGGLLVIALIAALTRRAHWSATALRTLVVVATIASFVYALYLHGTDQGWNYYSPLSRFWEIGLGGIFGMWVIAKPLPKALDAFRLPAAVVGLLLIVGTGVFLNGAEQFPGPATLIPLAGAALVILAGNPSATGEHPAGVRALLESGPLQFLGKTSYSLYLWHWPLLVLATFYFAGDDRRTVHSGMGIFATIPGGLGAAVGVGTILVSLGLAWLTYRFVETPLRQVVKPRSRSWIFFDAAYMKTAFHSGHRRRLGAAYVAAAAVAVVGLSVAVAPRDVDSEAVVSAEPEVYPGPQDLLSGQKVSSATPIPDANANVDSMYPKTHVDGCSALFEEAEPVLTHDRNSGSDPCVYGDVDSDRTIYLFGNSHAEHMLPALDSMGKERGIKIKVLVKMSCYPGGGAVRSDGGDYPECGEWQESTTRYILDNPPTEGVYLISTHPEPGTKGPEEFAPGVRDLVTRFNDAGIHVWAQRDTPWPHDDIGDIDVRLCVADGLYDPEDVDANCGMSRQAAFQDVNPALEGLAGLDVTHVDLTDGLCDEHVCPGVIGNVLVYRDSSHLTNVFSRMLAGEVEAQMFPHAA</sequence>
<dbReference type="RefSeq" id="WP_151844889.1">
    <property type="nucleotide sequence ID" value="NZ_WBZJ01000004.1"/>
</dbReference>
<gene>
    <name evidence="4" type="ORF">F8377_09755</name>
</gene>
<name>A0ABQ6VDS9_9CORY</name>
<feature type="transmembrane region" description="Helical" evidence="1">
    <location>
        <begin position="309"/>
        <end position="326"/>
    </location>
</feature>
<keyword evidence="5" id="KW-1185">Reference proteome</keyword>
<feature type="transmembrane region" description="Helical" evidence="1">
    <location>
        <begin position="338"/>
        <end position="364"/>
    </location>
</feature>
<feature type="transmembrane region" description="Helical" evidence="1">
    <location>
        <begin position="177"/>
        <end position="195"/>
    </location>
</feature>
<feature type="transmembrane region" description="Helical" evidence="1">
    <location>
        <begin position="259"/>
        <end position="277"/>
    </location>
</feature>
<evidence type="ECO:0000313" key="5">
    <source>
        <dbReference type="Proteomes" id="UP000436181"/>
    </source>
</evidence>
<feature type="transmembrane region" description="Helical" evidence="1">
    <location>
        <begin position="406"/>
        <end position="424"/>
    </location>
</feature>
<dbReference type="InterPro" id="IPR043968">
    <property type="entry name" value="SGNH"/>
</dbReference>
<keyword evidence="4" id="KW-0012">Acyltransferase</keyword>
<feature type="domain" description="Acyltransferase 3" evidence="2">
    <location>
        <begin position="13"/>
        <end position="361"/>
    </location>
</feature>
<dbReference type="InterPro" id="IPR050879">
    <property type="entry name" value="Acyltransferase_3"/>
</dbReference>
<evidence type="ECO:0000259" key="3">
    <source>
        <dbReference type="Pfam" id="PF19040"/>
    </source>
</evidence>
<dbReference type="InterPro" id="IPR002656">
    <property type="entry name" value="Acyl_transf_3_dom"/>
</dbReference>
<evidence type="ECO:0000313" key="4">
    <source>
        <dbReference type="EMBL" id="KAB3519257.1"/>
    </source>
</evidence>
<keyword evidence="1" id="KW-1133">Transmembrane helix</keyword>
<organism evidence="4 5">
    <name type="scientific">Corynebacterium zhongnanshanii</name>
    <dbReference type="NCBI Taxonomy" id="2768834"/>
    <lineage>
        <taxon>Bacteria</taxon>
        <taxon>Bacillati</taxon>
        <taxon>Actinomycetota</taxon>
        <taxon>Actinomycetes</taxon>
        <taxon>Mycobacteriales</taxon>
        <taxon>Corynebacteriaceae</taxon>
        <taxon>Corynebacterium</taxon>
    </lineage>
</organism>